<keyword evidence="2" id="KW-1185">Reference proteome</keyword>
<dbReference type="InterPro" id="IPR008949">
    <property type="entry name" value="Isoprenoid_synthase_dom_sf"/>
</dbReference>
<sequence>MNALNHAGIRDPSLRRAYAACRRLHATRDPATFPSVFYLPPAKRPYVHALYAFARHTDDLADGHSTPHRPDRFRQWAKDTRTDLTAGTSTHPVRRALLHTLRTWGGRPTLVDELLTATEEDLTFTPFATYQELARYLYGVNSTVCLLLLPILQPAEKPAEMENHIAALGRAIQYVDNLLDLPRDIRHGRLYLPLDDLQAAGLTQADLRTAVPDPTALRRLALHQVERVRGLLDEGRPAIQQLHPTSRPPIECALAILEGYLSLLERHPASLLRRRVPIPPPAHSLTAAATWYARSHASRRRHPCPTQQPAGA</sequence>
<comment type="caution">
    <text evidence="1">The sequence shown here is derived from an EMBL/GenBank/DDBJ whole genome shotgun (WGS) entry which is preliminary data.</text>
</comment>
<dbReference type="InterPro" id="IPR002060">
    <property type="entry name" value="Squ/phyt_synthse"/>
</dbReference>
<evidence type="ECO:0000313" key="2">
    <source>
        <dbReference type="Proteomes" id="UP000054241"/>
    </source>
</evidence>
<dbReference type="SUPFAM" id="SSF48576">
    <property type="entry name" value="Terpenoid synthases"/>
    <property type="match status" value="1"/>
</dbReference>
<dbReference type="Gene3D" id="1.10.600.10">
    <property type="entry name" value="Farnesyl Diphosphate Synthase"/>
    <property type="match status" value="1"/>
</dbReference>
<reference evidence="1 2" key="1">
    <citation type="submission" date="2015-10" db="EMBL/GenBank/DDBJ databases">
        <title>Draft genome sequence of Streptomyces cellostaticus DSM 40189, type strain for the species Streptomyces cellostaticus.</title>
        <authorList>
            <person name="Ruckert C."/>
            <person name="Winkler A."/>
            <person name="Kalinowski J."/>
            <person name="Kampfer P."/>
            <person name="Glaeser S."/>
        </authorList>
    </citation>
    <scope>NUCLEOTIDE SEQUENCE [LARGE SCALE GENOMIC DNA]</scope>
    <source>
        <strain evidence="1 2">DSM 40189</strain>
    </source>
</reference>
<organism evidence="1 2">
    <name type="scientific">Streptomyces cellostaticus</name>
    <dbReference type="NCBI Taxonomy" id="67285"/>
    <lineage>
        <taxon>Bacteria</taxon>
        <taxon>Bacillati</taxon>
        <taxon>Actinomycetota</taxon>
        <taxon>Actinomycetes</taxon>
        <taxon>Kitasatosporales</taxon>
        <taxon>Streptomycetaceae</taxon>
        <taxon>Streptomyces</taxon>
    </lineage>
</organism>
<dbReference type="GO" id="GO:0016765">
    <property type="term" value="F:transferase activity, transferring alkyl or aryl (other than methyl) groups"/>
    <property type="evidence" value="ECO:0007669"/>
    <property type="project" value="UniProtKB-ARBA"/>
</dbReference>
<name>A0A101N510_9ACTN</name>
<gene>
    <name evidence="1" type="ORF">AQI88_41110</name>
</gene>
<accession>A0A101N510</accession>
<dbReference type="PANTHER" id="PTHR31480">
    <property type="entry name" value="BIFUNCTIONAL LYCOPENE CYCLASE/PHYTOENE SYNTHASE"/>
    <property type="match status" value="1"/>
</dbReference>
<dbReference type="AlphaFoldDB" id="A0A101N510"/>
<proteinExistence type="predicted"/>
<dbReference type="STRING" id="67285.AQI88_41110"/>
<evidence type="ECO:0000313" key="1">
    <source>
        <dbReference type="EMBL" id="KUM86682.1"/>
    </source>
</evidence>
<dbReference type="RefSeq" id="WP_067010792.1">
    <property type="nucleotide sequence ID" value="NZ_BNDU01000006.1"/>
</dbReference>
<protein>
    <recommendedName>
        <fullName evidence="3">Phytoene synthase</fullName>
    </recommendedName>
</protein>
<dbReference type="Pfam" id="PF00494">
    <property type="entry name" value="SQS_PSY"/>
    <property type="match status" value="1"/>
</dbReference>
<evidence type="ECO:0008006" key="3">
    <source>
        <dbReference type="Google" id="ProtNLM"/>
    </source>
</evidence>
<dbReference type="EMBL" id="LMWL01000108">
    <property type="protein sequence ID" value="KUM86682.1"/>
    <property type="molecule type" value="Genomic_DNA"/>
</dbReference>
<dbReference type="Proteomes" id="UP000054241">
    <property type="component" value="Unassembled WGS sequence"/>
</dbReference>